<comment type="similarity">
    <text evidence="1">Belongs to the ABC transporter superfamily.</text>
</comment>
<keyword evidence="4 7" id="KW-0067">ATP-binding</keyword>
<evidence type="ECO:0000259" key="6">
    <source>
        <dbReference type="PROSITE" id="PS50893"/>
    </source>
</evidence>
<comment type="caution">
    <text evidence="7">The sequence shown here is derived from an EMBL/GenBank/DDBJ whole genome shotgun (WGS) entry which is preliminary data.</text>
</comment>
<keyword evidence="2" id="KW-0813">Transport</keyword>
<dbReference type="SMART" id="SM00382">
    <property type="entry name" value="AAA"/>
    <property type="match status" value="1"/>
</dbReference>
<evidence type="ECO:0000313" key="8">
    <source>
        <dbReference type="Proteomes" id="UP000282515"/>
    </source>
</evidence>
<dbReference type="InterPro" id="IPR027417">
    <property type="entry name" value="P-loop_NTPase"/>
</dbReference>
<dbReference type="AlphaFoldDB" id="A0A3L8PNB9"/>
<dbReference type="PANTHER" id="PTHR42734">
    <property type="entry name" value="METAL TRANSPORT SYSTEM ATP-BINDING PROTEIN TM_0124-RELATED"/>
    <property type="match status" value="1"/>
</dbReference>
<evidence type="ECO:0000256" key="4">
    <source>
        <dbReference type="ARBA" id="ARBA00022840"/>
    </source>
</evidence>
<protein>
    <submittedName>
        <fullName evidence="7">Metal ABC transporter ATP-binding protein</fullName>
    </submittedName>
</protein>
<dbReference type="SUPFAM" id="SSF52540">
    <property type="entry name" value="P-loop containing nucleoside triphosphate hydrolases"/>
    <property type="match status" value="1"/>
</dbReference>
<evidence type="ECO:0000256" key="5">
    <source>
        <dbReference type="SAM" id="MobiDB-lite"/>
    </source>
</evidence>
<proteinExistence type="inferred from homology"/>
<evidence type="ECO:0000313" key="7">
    <source>
        <dbReference type="EMBL" id="RLV56916.1"/>
    </source>
</evidence>
<dbReference type="OrthoDB" id="5296765at2"/>
<dbReference type="CDD" id="cd03235">
    <property type="entry name" value="ABC_Metallic_Cations"/>
    <property type="match status" value="1"/>
</dbReference>
<dbReference type="GO" id="GO:0005524">
    <property type="term" value="F:ATP binding"/>
    <property type="evidence" value="ECO:0007669"/>
    <property type="project" value="UniProtKB-KW"/>
</dbReference>
<dbReference type="EMBL" id="RDBF01000002">
    <property type="protein sequence ID" value="RLV56916.1"/>
    <property type="molecule type" value="Genomic_DNA"/>
</dbReference>
<dbReference type="Pfam" id="PF00005">
    <property type="entry name" value="ABC_tran"/>
    <property type="match status" value="1"/>
</dbReference>
<evidence type="ECO:0000256" key="3">
    <source>
        <dbReference type="ARBA" id="ARBA00022741"/>
    </source>
</evidence>
<dbReference type="PANTHER" id="PTHR42734:SF5">
    <property type="entry name" value="IRON TRANSPORT SYSTEM ATP-BINDING PROTEIN HI_0361-RELATED"/>
    <property type="match status" value="1"/>
</dbReference>
<organism evidence="7 8">
    <name type="scientific">Aeromicrobium phragmitis</name>
    <dbReference type="NCBI Taxonomy" id="2478914"/>
    <lineage>
        <taxon>Bacteria</taxon>
        <taxon>Bacillati</taxon>
        <taxon>Actinomycetota</taxon>
        <taxon>Actinomycetes</taxon>
        <taxon>Propionibacteriales</taxon>
        <taxon>Nocardioidaceae</taxon>
        <taxon>Aeromicrobium</taxon>
    </lineage>
</organism>
<dbReference type="InterPro" id="IPR003593">
    <property type="entry name" value="AAA+_ATPase"/>
</dbReference>
<dbReference type="InterPro" id="IPR003439">
    <property type="entry name" value="ABC_transporter-like_ATP-bd"/>
</dbReference>
<accession>A0A3L8PNB9</accession>
<evidence type="ECO:0000256" key="2">
    <source>
        <dbReference type="ARBA" id="ARBA00022448"/>
    </source>
</evidence>
<feature type="compositionally biased region" description="Basic and acidic residues" evidence="5">
    <location>
        <begin position="224"/>
        <end position="247"/>
    </location>
</feature>
<sequence>MTPPLLARGVEVDLAGGPVVRGVDLTVGSGEFVTLLGANGSGKSTLVRALVGLIPARGTIELFGTPLARFRERWRLGYVPQRPGSAAGVPATVREIVTSGRLSHRPVLGFASRSDRAAVDEALEHVRLSAKADQPITELSGGQQQRAYIARALVANPQLLVMDEPTAGVDAESAEVLAGLIGHLVSDHGMAVLLVAHELGPMRPLVDRAVVVDAGRIAYEGRVEDIPTDHPHDHPHSGAPERIRPVQEEGPLG</sequence>
<reference evidence="7 8" key="1">
    <citation type="submission" date="2018-10" db="EMBL/GenBank/DDBJ databases">
        <title>Aeromicrobium sp. 9W16Y-2 whole genome shotgun sequence.</title>
        <authorList>
            <person name="Li F."/>
        </authorList>
    </citation>
    <scope>NUCLEOTIDE SEQUENCE [LARGE SCALE GENOMIC DNA]</scope>
    <source>
        <strain evidence="7 8">9W16Y-2</strain>
    </source>
</reference>
<dbReference type="PROSITE" id="PS50893">
    <property type="entry name" value="ABC_TRANSPORTER_2"/>
    <property type="match status" value="1"/>
</dbReference>
<dbReference type="RefSeq" id="WP_121793217.1">
    <property type="nucleotide sequence ID" value="NZ_RDBF01000002.1"/>
</dbReference>
<keyword evidence="3" id="KW-0547">Nucleotide-binding</keyword>
<evidence type="ECO:0000256" key="1">
    <source>
        <dbReference type="ARBA" id="ARBA00005417"/>
    </source>
</evidence>
<name>A0A3L8PNB9_9ACTN</name>
<feature type="domain" description="ABC transporter" evidence="6">
    <location>
        <begin position="5"/>
        <end position="239"/>
    </location>
</feature>
<gene>
    <name evidence="7" type="ORF">D9V41_03870</name>
</gene>
<dbReference type="Gene3D" id="3.40.50.300">
    <property type="entry name" value="P-loop containing nucleotide triphosphate hydrolases"/>
    <property type="match status" value="1"/>
</dbReference>
<dbReference type="InterPro" id="IPR050153">
    <property type="entry name" value="Metal_Ion_Import_ABC"/>
</dbReference>
<dbReference type="GO" id="GO:0016887">
    <property type="term" value="F:ATP hydrolysis activity"/>
    <property type="evidence" value="ECO:0007669"/>
    <property type="project" value="InterPro"/>
</dbReference>
<dbReference type="Proteomes" id="UP000282515">
    <property type="component" value="Unassembled WGS sequence"/>
</dbReference>
<keyword evidence="8" id="KW-1185">Reference proteome</keyword>
<feature type="region of interest" description="Disordered" evidence="5">
    <location>
        <begin position="224"/>
        <end position="253"/>
    </location>
</feature>